<dbReference type="EMBL" id="AVOT02117541">
    <property type="protein sequence ID" value="MBW0584296.1"/>
    <property type="molecule type" value="Genomic_DNA"/>
</dbReference>
<gene>
    <name evidence="1" type="ORF">O181_124011</name>
</gene>
<name>A0A9Q3KPK5_9BASI</name>
<protein>
    <submittedName>
        <fullName evidence="1">Uncharacterized protein</fullName>
    </submittedName>
</protein>
<dbReference type="AlphaFoldDB" id="A0A9Q3KPK5"/>
<feature type="non-terminal residue" evidence="1">
    <location>
        <position position="119"/>
    </location>
</feature>
<reference evidence="1" key="1">
    <citation type="submission" date="2021-03" db="EMBL/GenBank/DDBJ databases">
        <title>Draft genome sequence of rust myrtle Austropuccinia psidii MF-1, a brazilian biotype.</title>
        <authorList>
            <person name="Quecine M.C."/>
            <person name="Pachon D.M.R."/>
            <person name="Bonatelli M.L."/>
            <person name="Correr F.H."/>
            <person name="Franceschini L.M."/>
            <person name="Leite T.F."/>
            <person name="Margarido G.R.A."/>
            <person name="Almeida C.A."/>
            <person name="Ferrarezi J.A."/>
            <person name="Labate C.A."/>
        </authorList>
    </citation>
    <scope>NUCLEOTIDE SEQUENCE</scope>
    <source>
        <strain evidence="1">MF-1</strain>
    </source>
</reference>
<evidence type="ECO:0000313" key="2">
    <source>
        <dbReference type="Proteomes" id="UP000765509"/>
    </source>
</evidence>
<evidence type="ECO:0000313" key="1">
    <source>
        <dbReference type="EMBL" id="MBW0584296.1"/>
    </source>
</evidence>
<dbReference type="Proteomes" id="UP000765509">
    <property type="component" value="Unassembled WGS sequence"/>
</dbReference>
<accession>A0A9Q3KPK5</accession>
<keyword evidence="2" id="KW-1185">Reference proteome</keyword>
<sequence>MVVANQPGAKLGPIGQLAPLGVLWHPCHNTFPWPFYGLNHLLWPQAISCRHWPSLLIPNSPTPRPGGSFCLLGASRPPSHHLWIQGPPFINGFFGLNGLLGHLGPLRLLRHVGRDSRSM</sequence>
<proteinExistence type="predicted"/>
<organism evidence="1 2">
    <name type="scientific">Austropuccinia psidii MF-1</name>
    <dbReference type="NCBI Taxonomy" id="1389203"/>
    <lineage>
        <taxon>Eukaryota</taxon>
        <taxon>Fungi</taxon>
        <taxon>Dikarya</taxon>
        <taxon>Basidiomycota</taxon>
        <taxon>Pucciniomycotina</taxon>
        <taxon>Pucciniomycetes</taxon>
        <taxon>Pucciniales</taxon>
        <taxon>Sphaerophragmiaceae</taxon>
        <taxon>Austropuccinia</taxon>
    </lineage>
</organism>
<comment type="caution">
    <text evidence="1">The sequence shown here is derived from an EMBL/GenBank/DDBJ whole genome shotgun (WGS) entry which is preliminary data.</text>
</comment>